<dbReference type="Proteomes" id="UP001383192">
    <property type="component" value="Unassembled WGS sequence"/>
</dbReference>
<reference evidence="1 2" key="1">
    <citation type="submission" date="2024-01" db="EMBL/GenBank/DDBJ databases">
        <title>A draft genome for a cacao thread blight-causing isolate of Paramarasmius palmivorus.</title>
        <authorList>
            <person name="Baruah I.K."/>
            <person name="Bukari Y."/>
            <person name="Amoako-Attah I."/>
            <person name="Meinhardt L.W."/>
            <person name="Bailey B.A."/>
            <person name="Cohen S.P."/>
        </authorList>
    </citation>
    <scope>NUCLEOTIDE SEQUENCE [LARGE SCALE GENOMIC DNA]</scope>
    <source>
        <strain evidence="1 2">GH-12</strain>
    </source>
</reference>
<gene>
    <name evidence="1" type="ORF">VNI00_004226</name>
</gene>
<organism evidence="1 2">
    <name type="scientific">Paramarasmius palmivorus</name>
    <dbReference type="NCBI Taxonomy" id="297713"/>
    <lineage>
        <taxon>Eukaryota</taxon>
        <taxon>Fungi</taxon>
        <taxon>Dikarya</taxon>
        <taxon>Basidiomycota</taxon>
        <taxon>Agaricomycotina</taxon>
        <taxon>Agaricomycetes</taxon>
        <taxon>Agaricomycetidae</taxon>
        <taxon>Agaricales</taxon>
        <taxon>Marasmiineae</taxon>
        <taxon>Marasmiaceae</taxon>
        <taxon>Paramarasmius</taxon>
    </lineage>
</organism>
<accession>A0AAW0DQ07</accession>
<comment type="caution">
    <text evidence="1">The sequence shown here is derived from an EMBL/GenBank/DDBJ whole genome shotgun (WGS) entry which is preliminary data.</text>
</comment>
<evidence type="ECO:0000313" key="2">
    <source>
        <dbReference type="Proteomes" id="UP001383192"/>
    </source>
</evidence>
<keyword evidence="2" id="KW-1185">Reference proteome</keyword>
<evidence type="ECO:0008006" key="3">
    <source>
        <dbReference type="Google" id="ProtNLM"/>
    </source>
</evidence>
<proteinExistence type="predicted"/>
<dbReference type="EMBL" id="JAYKXP010000011">
    <property type="protein sequence ID" value="KAK7052906.1"/>
    <property type="molecule type" value="Genomic_DNA"/>
</dbReference>
<protein>
    <recommendedName>
        <fullName evidence="3">F-box domain-containing protein</fullName>
    </recommendedName>
</protein>
<sequence length="528" mass="59629">MASMDTEITRIDNDIQRLIQRRDGLLRKQKGLWAGRNEVSQPLVHRLDSDVLGTIFEASAAYAFDQPLILGSVCQKWRATAVRTPRLWENIYINIPGRPWGGDASSELFELYEEQMRRKENRLRAWLDRSGSVPLIVSFHAAAFPLDRIGSQQVWGDFLRLQRKLTHIIMDHSQRWRSVTLRAPSYLRRLLDDAGVLGSLRTLRLLPPTDRKKFVPRGAQLSDVESFLRAPIRELVLEDNLLDMYDLPVAWDSLTSVVIDFVDGIPIATALSILSAGATNLQDCSLRISNIRDLDDPVMPMSFPKLESLALFIAVDGVGLEEVAPRMQDIGGGIVATALQSFQVECTPLKSTRRILEWPFNSLLGSKMTSLSFNLDGLGPHAIVTILACIPSLGSLTLTNITPMTIKGVVSFLISGVDGRVLCPWLTEIRVDLYRWYDDPIEEMFEEVTRLVECRIEENGETAPLKRVWGRSSTFPRSRNLSHKIKLLRQKGVDIEWAYSTTKQIGVGFDYGDEDTEDESHHAFPFRV</sequence>
<evidence type="ECO:0000313" key="1">
    <source>
        <dbReference type="EMBL" id="KAK7052906.1"/>
    </source>
</evidence>
<name>A0AAW0DQ07_9AGAR</name>
<dbReference type="AlphaFoldDB" id="A0AAW0DQ07"/>